<feature type="domain" description="CinA C-terminal" evidence="1">
    <location>
        <begin position="11"/>
        <end position="162"/>
    </location>
</feature>
<dbReference type="EMBL" id="CP004388">
    <property type="protein sequence ID" value="AJD52175.1"/>
    <property type="molecule type" value="Genomic_DNA"/>
</dbReference>
<dbReference type="AlphaFoldDB" id="A0AB72UD33"/>
<dbReference type="InterPro" id="IPR036653">
    <property type="entry name" value="CinA-like_C"/>
</dbReference>
<dbReference type="Pfam" id="PF02464">
    <property type="entry name" value="CinA"/>
    <property type="match status" value="1"/>
</dbReference>
<dbReference type="GeneID" id="31927728"/>
<proteinExistence type="predicted"/>
<gene>
    <name evidence="2" type="ORF">TH3_10295</name>
</gene>
<dbReference type="InterPro" id="IPR008136">
    <property type="entry name" value="CinA_C"/>
</dbReference>
<protein>
    <submittedName>
        <fullName evidence="2">CinA domain-containing protein</fullName>
    </submittedName>
</protein>
<dbReference type="Gene3D" id="3.90.950.20">
    <property type="entry name" value="CinA-like"/>
    <property type="match status" value="1"/>
</dbReference>
<name>A0AB72UD33_9PROT</name>
<dbReference type="KEGG" id="txi:TH3_10295"/>
<dbReference type="RefSeq" id="WP_007089474.1">
    <property type="nucleotide sequence ID" value="NZ_CP004388.1"/>
</dbReference>
<evidence type="ECO:0000259" key="1">
    <source>
        <dbReference type="Pfam" id="PF02464"/>
    </source>
</evidence>
<accession>A0AB72UD33</accession>
<organism evidence="2 3">
    <name type="scientific">Thalassospira xiamenensis M-5 = DSM 17429</name>
    <dbReference type="NCBI Taxonomy" id="1123366"/>
    <lineage>
        <taxon>Bacteria</taxon>
        <taxon>Pseudomonadati</taxon>
        <taxon>Pseudomonadota</taxon>
        <taxon>Alphaproteobacteria</taxon>
        <taxon>Rhodospirillales</taxon>
        <taxon>Thalassospiraceae</taxon>
        <taxon>Thalassospira</taxon>
    </lineage>
</organism>
<dbReference type="Proteomes" id="UP000007127">
    <property type="component" value="Chromosome"/>
</dbReference>
<dbReference type="SUPFAM" id="SSF142433">
    <property type="entry name" value="CinA-like"/>
    <property type="match status" value="1"/>
</dbReference>
<evidence type="ECO:0000313" key="3">
    <source>
        <dbReference type="Proteomes" id="UP000007127"/>
    </source>
</evidence>
<dbReference type="NCBIfam" id="TIGR00199">
    <property type="entry name" value="PncC_domain"/>
    <property type="match status" value="1"/>
</dbReference>
<evidence type="ECO:0000313" key="2">
    <source>
        <dbReference type="EMBL" id="AJD52175.1"/>
    </source>
</evidence>
<reference evidence="2 3" key="1">
    <citation type="journal article" date="2012" name="J. Bacteriol.">
        <title>Genome sequence of Thalassospira xiamenensis type strain M-5.</title>
        <authorList>
            <person name="Lai Q."/>
            <person name="Shao Z."/>
        </authorList>
    </citation>
    <scope>NUCLEOTIDE SEQUENCE [LARGE SCALE GENOMIC DNA]</scope>
    <source>
        <strain evidence="2 3">M-5</strain>
    </source>
</reference>
<sequence>MNIEPDILARAENLIALCKSKGEMIATAESCTGGLIAGGLTAVDGSSSVVDCGFVTYSNEAKHGLIGVPQELLDTYGAVSEPVARAMAEGALIRAPLATLAVAVTGIAGPGGGSDEKPVGLVHLACAGKGRPILHRRRVYDGDRHAVRKATIIDAYDMLSEMVGKTG</sequence>